<evidence type="ECO:0000313" key="3">
    <source>
        <dbReference type="Proteomes" id="UP001630127"/>
    </source>
</evidence>
<gene>
    <name evidence="2" type="ORF">ACH5RR_034003</name>
</gene>
<dbReference type="Proteomes" id="UP001630127">
    <property type="component" value="Unassembled WGS sequence"/>
</dbReference>
<feature type="compositionally biased region" description="Polar residues" evidence="1">
    <location>
        <begin position="25"/>
        <end position="39"/>
    </location>
</feature>
<dbReference type="EMBL" id="JBJUIK010000014">
    <property type="protein sequence ID" value="KAL3504162.1"/>
    <property type="molecule type" value="Genomic_DNA"/>
</dbReference>
<reference evidence="2 3" key="1">
    <citation type="submission" date="2024-11" db="EMBL/GenBank/DDBJ databases">
        <title>A near-complete genome assembly of Cinchona calisaya.</title>
        <authorList>
            <person name="Lian D.C."/>
            <person name="Zhao X.W."/>
            <person name="Wei L."/>
        </authorList>
    </citation>
    <scope>NUCLEOTIDE SEQUENCE [LARGE SCALE GENOMIC DNA]</scope>
    <source>
        <tissue evidence="2">Nenye</tissue>
    </source>
</reference>
<organism evidence="2 3">
    <name type="scientific">Cinchona calisaya</name>
    <dbReference type="NCBI Taxonomy" id="153742"/>
    <lineage>
        <taxon>Eukaryota</taxon>
        <taxon>Viridiplantae</taxon>
        <taxon>Streptophyta</taxon>
        <taxon>Embryophyta</taxon>
        <taxon>Tracheophyta</taxon>
        <taxon>Spermatophyta</taxon>
        <taxon>Magnoliopsida</taxon>
        <taxon>eudicotyledons</taxon>
        <taxon>Gunneridae</taxon>
        <taxon>Pentapetalae</taxon>
        <taxon>asterids</taxon>
        <taxon>lamiids</taxon>
        <taxon>Gentianales</taxon>
        <taxon>Rubiaceae</taxon>
        <taxon>Cinchonoideae</taxon>
        <taxon>Cinchoneae</taxon>
        <taxon>Cinchona</taxon>
    </lineage>
</organism>
<feature type="region of interest" description="Disordered" evidence="1">
    <location>
        <begin position="156"/>
        <end position="203"/>
    </location>
</feature>
<comment type="caution">
    <text evidence="2">The sequence shown here is derived from an EMBL/GenBank/DDBJ whole genome shotgun (WGS) entry which is preliminary data.</text>
</comment>
<feature type="region of interest" description="Disordered" evidence="1">
    <location>
        <begin position="267"/>
        <end position="289"/>
    </location>
</feature>
<protein>
    <submittedName>
        <fullName evidence="2">Uncharacterized protein</fullName>
    </submittedName>
</protein>
<proteinExistence type="predicted"/>
<evidence type="ECO:0000313" key="2">
    <source>
        <dbReference type="EMBL" id="KAL3504162.1"/>
    </source>
</evidence>
<accession>A0ABD2Y9M2</accession>
<sequence length="289" mass="33003">MCKCSFVAILSESPRIDMLVKKRPSSNVGEQNNKGSTTSEKQPENQQPEKQQQEVDNHIIETTQEDNVGFTIPNVGPSKEWNDYVPNKEDLLIQGRVDSGIPWKYPMEFNLEVEFRKPKFDLAVGQKFRDFRVFKEFLYEWNTREGYVVKPTKNERKKMTTKNVGGRGHDKRSFNAASSAKKGVNSAERASGGRKRTVREKGVAAVGMPSKVDPGSEVNFYFRHPDCTFDITTAYLKCDEDVKLWVTIWVHLPHPEVFAKKIDQTSRLTSKEQPENEEQLAAVEQASNQ</sequence>
<dbReference type="AlphaFoldDB" id="A0ABD2Y9M2"/>
<name>A0ABD2Y9M2_9GENT</name>
<feature type="region of interest" description="Disordered" evidence="1">
    <location>
        <begin position="20"/>
        <end position="53"/>
    </location>
</feature>
<keyword evidence="3" id="KW-1185">Reference proteome</keyword>
<evidence type="ECO:0000256" key="1">
    <source>
        <dbReference type="SAM" id="MobiDB-lite"/>
    </source>
</evidence>